<dbReference type="PANTHER" id="PTHR10454:SF248">
    <property type="entry name" value="CASPASE-8-LIKE"/>
    <property type="match status" value="1"/>
</dbReference>
<protein>
    <submittedName>
        <fullName evidence="5">CASP8</fullName>
        <ecNumber evidence="5">3.4.22.61</ecNumber>
    </submittedName>
</protein>
<dbReference type="GO" id="GO:0006508">
    <property type="term" value="P:proteolysis"/>
    <property type="evidence" value="ECO:0007669"/>
    <property type="project" value="InterPro"/>
</dbReference>
<sequence length="221" mass="25008">MDGGGTDWNTALLENLSQNCLITLGTRSLSKAIFDQRHRGFCTPIKDRRSRSVYVFVFFILSHGGPRMIYGVDGLPVQISKLTEEFTASSCKTLAGKPKVFFIQACQGKKRTAYSKASPRCLRVVRSDIVPMPPVQDEPLDDMMHPNPSDFLLGFSTAPGYISYRDSRSGSFYIQSLCRQIQENVKGTCSLEFKLTYILMFEVKLNLYWCVVNPIYKTDRT</sequence>
<dbReference type="InterPro" id="IPR001309">
    <property type="entry name" value="Pept_C14_p20"/>
</dbReference>
<keyword evidence="6" id="KW-1185">Reference proteome</keyword>
<evidence type="ECO:0000259" key="4">
    <source>
        <dbReference type="PROSITE" id="PS50208"/>
    </source>
</evidence>
<evidence type="ECO:0000313" key="6">
    <source>
        <dbReference type="Proteomes" id="UP000683360"/>
    </source>
</evidence>
<dbReference type="OrthoDB" id="6157570at2759"/>
<organism evidence="5 6">
    <name type="scientific">Mytilus edulis</name>
    <name type="common">Blue mussel</name>
    <dbReference type="NCBI Taxonomy" id="6550"/>
    <lineage>
        <taxon>Eukaryota</taxon>
        <taxon>Metazoa</taxon>
        <taxon>Spiralia</taxon>
        <taxon>Lophotrochozoa</taxon>
        <taxon>Mollusca</taxon>
        <taxon>Bivalvia</taxon>
        <taxon>Autobranchia</taxon>
        <taxon>Pteriomorphia</taxon>
        <taxon>Mytilida</taxon>
        <taxon>Mytiloidea</taxon>
        <taxon>Mytilidae</taxon>
        <taxon>Mytilinae</taxon>
        <taxon>Mytilus</taxon>
    </lineage>
</organism>
<name>A0A8S3VLR1_MYTED</name>
<dbReference type="EMBL" id="CAJPWZ010003250">
    <property type="protein sequence ID" value="CAG2254645.1"/>
    <property type="molecule type" value="Genomic_DNA"/>
</dbReference>
<evidence type="ECO:0000256" key="2">
    <source>
        <dbReference type="RuleBase" id="RU003971"/>
    </source>
</evidence>
<evidence type="ECO:0000259" key="3">
    <source>
        <dbReference type="PROSITE" id="PS50207"/>
    </source>
</evidence>
<comment type="similarity">
    <text evidence="1 2">Belongs to the peptidase C14A family.</text>
</comment>
<dbReference type="InterPro" id="IPR011600">
    <property type="entry name" value="Pept_C14_caspase"/>
</dbReference>
<dbReference type="GO" id="GO:0006915">
    <property type="term" value="P:apoptotic process"/>
    <property type="evidence" value="ECO:0007669"/>
    <property type="project" value="TreeGrafter"/>
</dbReference>
<dbReference type="Gene3D" id="3.40.50.1460">
    <property type="match status" value="1"/>
</dbReference>
<feature type="domain" description="Caspase family p20" evidence="4">
    <location>
        <begin position="56"/>
        <end position="110"/>
    </location>
</feature>
<feature type="domain" description="Caspase family p10" evidence="3">
    <location>
        <begin position="146"/>
        <end position="183"/>
    </location>
</feature>
<dbReference type="PANTHER" id="PTHR10454">
    <property type="entry name" value="CASPASE"/>
    <property type="match status" value="1"/>
</dbReference>
<dbReference type="PROSITE" id="PS50208">
    <property type="entry name" value="CASPASE_P20"/>
    <property type="match status" value="1"/>
</dbReference>
<gene>
    <name evidence="5" type="ORF">MEDL_66089</name>
</gene>
<dbReference type="Proteomes" id="UP000683360">
    <property type="component" value="Unassembled WGS sequence"/>
</dbReference>
<dbReference type="InterPro" id="IPR002398">
    <property type="entry name" value="Pept_C14"/>
</dbReference>
<comment type="caution">
    <text evidence="5">The sequence shown here is derived from an EMBL/GenBank/DDBJ whole genome shotgun (WGS) entry which is preliminary data.</text>
</comment>
<dbReference type="GO" id="GO:0004197">
    <property type="term" value="F:cysteine-type endopeptidase activity"/>
    <property type="evidence" value="ECO:0007669"/>
    <property type="project" value="InterPro"/>
</dbReference>
<dbReference type="SUPFAM" id="SSF52129">
    <property type="entry name" value="Caspase-like"/>
    <property type="match status" value="1"/>
</dbReference>
<dbReference type="GO" id="GO:0005737">
    <property type="term" value="C:cytoplasm"/>
    <property type="evidence" value="ECO:0007669"/>
    <property type="project" value="TreeGrafter"/>
</dbReference>
<dbReference type="GO" id="GO:0043525">
    <property type="term" value="P:positive regulation of neuron apoptotic process"/>
    <property type="evidence" value="ECO:0007669"/>
    <property type="project" value="TreeGrafter"/>
</dbReference>
<dbReference type="InterPro" id="IPR029030">
    <property type="entry name" value="Caspase-like_dom_sf"/>
</dbReference>
<keyword evidence="5" id="KW-0378">Hydrolase</keyword>
<dbReference type="PRINTS" id="PR00376">
    <property type="entry name" value="IL1BCENZYME"/>
</dbReference>
<dbReference type="AlphaFoldDB" id="A0A8S3VLR1"/>
<dbReference type="EC" id="3.4.22.61" evidence="5"/>
<evidence type="ECO:0000313" key="5">
    <source>
        <dbReference type="EMBL" id="CAG2254645.1"/>
    </source>
</evidence>
<dbReference type="PROSITE" id="PS50207">
    <property type="entry name" value="CASPASE_P10"/>
    <property type="match status" value="1"/>
</dbReference>
<evidence type="ECO:0000256" key="1">
    <source>
        <dbReference type="ARBA" id="ARBA00010134"/>
    </source>
</evidence>
<dbReference type="InterPro" id="IPR033139">
    <property type="entry name" value="Caspase_cys_AS"/>
</dbReference>
<reference evidence="5" key="1">
    <citation type="submission" date="2021-03" db="EMBL/GenBank/DDBJ databases">
        <authorList>
            <person name="Bekaert M."/>
        </authorList>
    </citation>
    <scope>NUCLEOTIDE SEQUENCE</scope>
</reference>
<dbReference type="SMART" id="SM00115">
    <property type="entry name" value="CASc"/>
    <property type="match status" value="1"/>
</dbReference>
<dbReference type="InterPro" id="IPR015917">
    <property type="entry name" value="Pept_C14A"/>
</dbReference>
<accession>A0A8S3VLR1</accession>
<proteinExistence type="inferred from homology"/>
<dbReference type="Pfam" id="PF00656">
    <property type="entry name" value="Peptidase_C14"/>
    <property type="match status" value="1"/>
</dbReference>
<dbReference type="InterPro" id="IPR002138">
    <property type="entry name" value="Pept_C14_p10"/>
</dbReference>
<dbReference type="PROSITE" id="PS01122">
    <property type="entry name" value="CASPASE_CYS"/>
    <property type="match status" value="1"/>
</dbReference>